<dbReference type="Gramene" id="Kaladp0048s0200.1.v1.1">
    <property type="protein sequence ID" value="Kaladp0048s0200.1.v1.1"/>
    <property type="gene ID" value="Kaladp0048s0200.v1.1"/>
</dbReference>
<keyword evidence="1" id="KW-1133">Transmembrane helix</keyword>
<dbReference type="EnsemblPlants" id="Kaladp0048s0200.1.v1.1">
    <property type="protein sequence ID" value="Kaladp0048s0200.1.v1.1"/>
    <property type="gene ID" value="Kaladp0048s0200.v1.1"/>
</dbReference>
<name>A0A7N0TX68_KALFE</name>
<dbReference type="Proteomes" id="UP000594263">
    <property type="component" value="Unplaced"/>
</dbReference>
<evidence type="ECO:0000313" key="3">
    <source>
        <dbReference type="Proteomes" id="UP000594263"/>
    </source>
</evidence>
<proteinExistence type="predicted"/>
<sequence length="79" mass="8879">MSIFLRRISQSLDFLGCLIVQKRRRAAVKQRSSSHGARLLLPQLYVIFCIQFGSSVIEVLAYFPAVIGIDPLVVNFVVL</sequence>
<dbReference type="AlphaFoldDB" id="A0A7N0TX68"/>
<keyword evidence="1" id="KW-0812">Transmembrane</keyword>
<keyword evidence="3" id="KW-1185">Reference proteome</keyword>
<reference evidence="2" key="1">
    <citation type="submission" date="2021-01" db="UniProtKB">
        <authorList>
            <consortium name="EnsemblPlants"/>
        </authorList>
    </citation>
    <scope>IDENTIFICATION</scope>
</reference>
<accession>A0A7N0TX68</accession>
<evidence type="ECO:0000313" key="2">
    <source>
        <dbReference type="EnsemblPlants" id="Kaladp0048s0200.1.v1.1"/>
    </source>
</evidence>
<protein>
    <submittedName>
        <fullName evidence="2">Uncharacterized protein</fullName>
    </submittedName>
</protein>
<feature type="transmembrane region" description="Helical" evidence="1">
    <location>
        <begin position="39"/>
        <end position="63"/>
    </location>
</feature>
<keyword evidence="1" id="KW-0472">Membrane</keyword>
<evidence type="ECO:0000256" key="1">
    <source>
        <dbReference type="SAM" id="Phobius"/>
    </source>
</evidence>
<organism evidence="2 3">
    <name type="scientific">Kalanchoe fedtschenkoi</name>
    <name type="common">Lavender scallops</name>
    <name type="synonym">South American air plant</name>
    <dbReference type="NCBI Taxonomy" id="63787"/>
    <lineage>
        <taxon>Eukaryota</taxon>
        <taxon>Viridiplantae</taxon>
        <taxon>Streptophyta</taxon>
        <taxon>Embryophyta</taxon>
        <taxon>Tracheophyta</taxon>
        <taxon>Spermatophyta</taxon>
        <taxon>Magnoliopsida</taxon>
        <taxon>eudicotyledons</taxon>
        <taxon>Gunneridae</taxon>
        <taxon>Pentapetalae</taxon>
        <taxon>Saxifragales</taxon>
        <taxon>Crassulaceae</taxon>
        <taxon>Kalanchoe</taxon>
    </lineage>
</organism>